<keyword evidence="2" id="KW-1185">Reference proteome</keyword>
<proteinExistence type="predicted"/>
<dbReference type="AlphaFoldDB" id="A0AAV3R1B3"/>
<sequence length="165" mass="18255">MLKQILAKLPRKSSKTSPLDSVENNSCSNYANLENGVPFTNSCNVLPNRLNVVKRISSAIFPISVTSGGEPVEPRVPFKDVSNADKQRLFMLLELSDFVASGSAKFGEAAIAAVCKMCAAYLFREFPPKHKSQSTPSETEDDEPSFDPAWWHLEVHRSEVHMEVA</sequence>
<name>A0AAV3R1B3_LITER</name>
<dbReference type="GO" id="GO:0019888">
    <property type="term" value="F:protein phosphatase regulator activity"/>
    <property type="evidence" value="ECO:0007669"/>
    <property type="project" value="InterPro"/>
</dbReference>
<dbReference type="PANTHER" id="PTHR10257">
    <property type="entry name" value="SERINE/THREONINE PROTEIN PHOSPHATASE 2A PP2A REGULATORY SUBUNIT B"/>
    <property type="match status" value="1"/>
</dbReference>
<dbReference type="GO" id="GO:0000159">
    <property type="term" value="C:protein phosphatase type 2A complex"/>
    <property type="evidence" value="ECO:0007669"/>
    <property type="project" value="InterPro"/>
</dbReference>
<protein>
    <submittedName>
        <fullName evidence="1">Uncharacterized protein</fullName>
    </submittedName>
</protein>
<dbReference type="PANTHER" id="PTHR10257:SF31">
    <property type="entry name" value="SERINE_THREONINE PROTEIN PHOSPHATASE 2A 57 KDA REGULATORY SUBUNIT B' KAPPA ISOFORM"/>
    <property type="match status" value="1"/>
</dbReference>
<comment type="caution">
    <text evidence="1">The sequence shown here is derived from an EMBL/GenBank/DDBJ whole genome shotgun (WGS) entry which is preliminary data.</text>
</comment>
<dbReference type="EMBL" id="BAABME010006917">
    <property type="protein sequence ID" value="GAA0169635.1"/>
    <property type="molecule type" value="Genomic_DNA"/>
</dbReference>
<dbReference type="InterPro" id="IPR016024">
    <property type="entry name" value="ARM-type_fold"/>
</dbReference>
<evidence type="ECO:0000313" key="1">
    <source>
        <dbReference type="EMBL" id="GAA0169635.1"/>
    </source>
</evidence>
<accession>A0AAV3R1B3</accession>
<dbReference type="SUPFAM" id="SSF48371">
    <property type="entry name" value="ARM repeat"/>
    <property type="match status" value="1"/>
</dbReference>
<dbReference type="Gene3D" id="1.25.10.10">
    <property type="entry name" value="Leucine-rich Repeat Variant"/>
    <property type="match status" value="1"/>
</dbReference>
<evidence type="ECO:0000313" key="2">
    <source>
        <dbReference type="Proteomes" id="UP001454036"/>
    </source>
</evidence>
<gene>
    <name evidence="1" type="ORF">LIER_24074</name>
</gene>
<dbReference type="Pfam" id="PF01603">
    <property type="entry name" value="B56"/>
    <property type="match status" value="1"/>
</dbReference>
<organism evidence="1 2">
    <name type="scientific">Lithospermum erythrorhizon</name>
    <name type="common">Purple gromwell</name>
    <name type="synonym">Lithospermum officinale var. erythrorhizon</name>
    <dbReference type="NCBI Taxonomy" id="34254"/>
    <lineage>
        <taxon>Eukaryota</taxon>
        <taxon>Viridiplantae</taxon>
        <taxon>Streptophyta</taxon>
        <taxon>Embryophyta</taxon>
        <taxon>Tracheophyta</taxon>
        <taxon>Spermatophyta</taxon>
        <taxon>Magnoliopsida</taxon>
        <taxon>eudicotyledons</taxon>
        <taxon>Gunneridae</taxon>
        <taxon>Pentapetalae</taxon>
        <taxon>asterids</taxon>
        <taxon>lamiids</taxon>
        <taxon>Boraginales</taxon>
        <taxon>Boraginaceae</taxon>
        <taxon>Boraginoideae</taxon>
        <taxon>Lithospermeae</taxon>
        <taxon>Lithospermum</taxon>
    </lineage>
</organism>
<dbReference type="GO" id="GO:0007165">
    <property type="term" value="P:signal transduction"/>
    <property type="evidence" value="ECO:0007669"/>
    <property type="project" value="InterPro"/>
</dbReference>
<dbReference type="InterPro" id="IPR002554">
    <property type="entry name" value="PP2A_B56"/>
</dbReference>
<reference evidence="1 2" key="1">
    <citation type="submission" date="2024-01" db="EMBL/GenBank/DDBJ databases">
        <title>The complete chloroplast genome sequence of Lithospermum erythrorhizon: insights into the phylogenetic relationship among Boraginaceae species and the maternal lineages of purple gromwells.</title>
        <authorList>
            <person name="Okada T."/>
            <person name="Watanabe K."/>
        </authorList>
    </citation>
    <scope>NUCLEOTIDE SEQUENCE [LARGE SCALE GENOMIC DNA]</scope>
</reference>
<dbReference type="InterPro" id="IPR011989">
    <property type="entry name" value="ARM-like"/>
</dbReference>
<dbReference type="Proteomes" id="UP001454036">
    <property type="component" value="Unassembled WGS sequence"/>
</dbReference>